<protein>
    <submittedName>
        <fullName evidence="2">Uncharacterized protein</fullName>
    </submittedName>
</protein>
<evidence type="ECO:0000313" key="2">
    <source>
        <dbReference type="EMBL" id="MBO2441636.1"/>
    </source>
</evidence>
<keyword evidence="3" id="KW-1185">Reference proteome</keyword>
<proteinExistence type="predicted"/>
<feature type="region of interest" description="Disordered" evidence="1">
    <location>
        <begin position="276"/>
        <end position="321"/>
    </location>
</feature>
<accession>A0ABS3R661</accession>
<dbReference type="Proteomes" id="UP000666915">
    <property type="component" value="Unassembled WGS sequence"/>
</dbReference>
<comment type="caution">
    <text evidence="2">The sequence shown here is derived from an EMBL/GenBank/DDBJ whole genome shotgun (WGS) entry which is preliminary data.</text>
</comment>
<name>A0ABS3R661_9ACTN</name>
<feature type="compositionally biased region" description="Low complexity" evidence="1">
    <location>
        <begin position="111"/>
        <end position="123"/>
    </location>
</feature>
<dbReference type="EMBL" id="JAGEOK010000020">
    <property type="protein sequence ID" value="MBO2441636.1"/>
    <property type="molecule type" value="Genomic_DNA"/>
</dbReference>
<organism evidence="2 3">
    <name type="scientific">Actinomadura nitritigenes</name>
    <dbReference type="NCBI Taxonomy" id="134602"/>
    <lineage>
        <taxon>Bacteria</taxon>
        <taxon>Bacillati</taxon>
        <taxon>Actinomycetota</taxon>
        <taxon>Actinomycetes</taxon>
        <taxon>Streptosporangiales</taxon>
        <taxon>Thermomonosporaceae</taxon>
        <taxon>Actinomadura</taxon>
    </lineage>
</organism>
<reference evidence="2 3" key="1">
    <citation type="submission" date="2021-03" db="EMBL/GenBank/DDBJ databases">
        <authorList>
            <person name="Kanchanasin P."/>
            <person name="Saeng-In P."/>
            <person name="Phongsopitanun W."/>
            <person name="Yuki M."/>
            <person name="Kudo T."/>
            <person name="Ohkuma M."/>
            <person name="Tanasupawat S."/>
        </authorList>
    </citation>
    <scope>NUCLEOTIDE SEQUENCE [LARGE SCALE GENOMIC DNA]</scope>
    <source>
        <strain evidence="2 3">L46</strain>
    </source>
</reference>
<sequence>MTAQMRTGPAARDPDFRGIDPPALDQVIRQLRDAQAAISGWLNAHRPPAGVSQAGYRQADQVAHWVSGQLGMLTRRYNFAVTHPDPGGGVDAPPAPRPAPAPKRTGGSPGGAPRPVRAPGRTAPVHKVSPTPRGAGDLGGYPDRPAAQKAARADALAVIAAVQGGKAVPDPVWKRLTGDAGDPDYTEALYARLGPAGAAHLVEAAHGDAARLKAVRESLGTSSHHLTMDVKWLRAFLAEADRAGARPAAVRVVTEANMSARTREALVRLHLDARTHAEGTRSGGQGTPTGAPSAQNAPPPQNASPQNGAAPHPKSTPSNVA</sequence>
<evidence type="ECO:0000256" key="1">
    <source>
        <dbReference type="SAM" id="MobiDB-lite"/>
    </source>
</evidence>
<evidence type="ECO:0000313" key="3">
    <source>
        <dbReference type="Proteomes" id="UP000666915"/>
    </source>
</evidence>
<gene>
    <name evidence="2" type="ORF">J4557_29340</name>
</gene>
<dbReference type="RefSeq" id="WP_208269980.1">
    <property type="nucleotide sequence ID" value="NZ_BAAAGM010000039.1"/>
</dbReference>
<feature type="region of interest" description="Disordered" evidence="1">
    <location>
        <begin position="1"/>
        <end position="21"/>
    </location>
</feature>
<feature type="region of interest" description="Disordered" evidence="1">
    <location>
        <begin position="84"/>
        <end position="146"/>
    </location>
</feature>